<dbReference type="EMBL" id="VEPZ02001676">
    <property type="protein sequence ID" value="KAE8663459.1"/>
    <property type="molecule type" value="Genomic_DNA"/>
</dbReference>
<dbReference type="Pfam" id="PF03372">
    <property type="entry name" value="Exo_endo_phos"/>
    <property type="match status" value="1"/>
</dbReference>
<feature type="domain" description="Endonuclease/exonuclease/phosphatase" evidence="1">
    <location>
        <begin position="26"/>
        <end position="161"/>
    </location>
</feature>
<evidence type="ECO:0000259" key="1">
    <source>
        <dbReference type="Pfam" id="PF03372"/>
    </source>
</evidence>
<dbReference type="AlphaFoldDB" id="A0A6A2XXU8"/>
<dbReference type="InterPro" id="IPR036691">
    <property type="entry name" value="Endo/exonu/phosph_ase_sf"/>
</dbReference>
<dbReference type="Gene3D" id="3.60.10.10">
    <property type="entry name" value="Endonuclease/exonuclease/phosphatase"/>
    <property type="match status" value="1"/>
</dbReference>
<name>A0A6A2XXU8_HIBSY</name>
<accession>A0A6A2XXU8</accession>
<proteinExistence type="predicted"/>
<gene>
    <name evidence="2" type="ORF">F3Y22_tig00112965pilonHSYRG00006</name>
</gene>
<dbReference type="Proteomes" id="UP000436088">
    <property type="component" value="Unassembled WGS sequence"/>
</dbReference>
<keyword evidence="3" id="KW-1185">Reference proteome</keyword>
<comment type="caution">
    <text evidence="2">The sequence shown here is derived from an EMBL/GenBank/DDBJ whole genome shotgun (WGS) entry which is preliminary data.</text>
</comment>
<dbReference type="InterPro" id="IPR005135">
    <property type="entry name" value="Endo/exonuclease/phosphatase"/>
</dbReference>
<sequence>MESMVNKLNVKGTDLSLGSSNGHQHAITEHQPDVIALMEPQKWRVLTDILVASNQFIHGYCVDKNNTRSFFITFIYASPDSSKRSHLWNQVRPLEPENNMPWVLGGDLNVICNSLERQRGSGRRSGIFLKFCDFLFDSGLIDLGFNGPCFTCQRDDLYRILDR</sequence>
<dbReference type="SUPFAM" id="SSF56219">
    <property type="entry name" value="DNase I-like"/>
    <property type="match status" value="1"/>
</dbReference>
<protein>
    <recommendedName>
        <fullName evidence="1">Endonuclease/exonuclease/phosphatase domain-containing protein</fullName>
    </recommendedName>
</protein>
<evidence type="ECO:0000313" key="3">
    <source>
        <dbReference type="Proteomes" id="UP000436088"/>
    </source>
</evidence>
<organism evidence="2 3">
    <name type="scientific">Hibiscus syriacus</name>
    <name type="common">Rose of Sharon</name>
    <dbReference type="NCBI Taxonomy" id="106335"/>
    <lineage>
        <taxon>Eukaryota</taxon>
        <taxon>Viridiplantae</taxon>
        <taxon>Streptophyta</taxon>
        <taxon>Embryophyta</taxon>
        <taxon>Tracheophyta</taxon>
        <taxon>Spermatophyta</taxon>
        <taxon>Magnoliopsida</taxon>
        <taxon>eudicotyledons</taxon>
        <taxon>Gunneridae</taxon>
        <taxon>Pentapetalae</taxon>
        <taxon>rosids</taxon>
        <taxon>malvids</taxon>
        <taxon>Malvales</taxon>
        <taxon>Malvaceae</taxon>
        <taxon>Malvoideae</taxon>
        <taxon>Hibiscus</taxon>
    </lineage>
</organism>
<reference evidence="2" key="1">
    <citation type="submission" date="2019-09" db="EMBL/GenBank/DDBJ databases">
        <title>Draft genome information of white flower Hibiscus syriacus.</title>
        <authorList>
            <person name="Kim Y.-M."/>
        </authorList>
    </citation>
    <scope>NUCLEOTIDE SEQUENCE [LARGE SCALE GENOMIC DNA]</scope>
    <source>
        <strain evidence="2">YM2019G1</strain>
    </source>
</reference>
<dbReference type="GO" id="GO:0003824">
    <property type="term" value="F:catalytic activity"/>
    <property type="evidence" value="ECO:0007669"/>
    <property type="project" value="InterPro"/>
</dbReference>
<evidence type="ECO:0000313" key="2">
    <source>
        <dbReference type="EMBL" id="KAE8663459.1"/>
    </source>
</evidence>